<feature type="transmembrane region" description="Helical" evidence="5">
    <location>
        <begin position="142"/>
        <end position="162"/>
    </location>
</feature>
<feature type="transmembrane region" description="Helical" evidence="5">
    <location>
        <begin position="168"/>
        <end position="190"/>
    </location>
</feature>
<evidence type="ECO:0000256" key="4">
    <source>
        <dbReference type="ARBA" id="ARBA00023136"/>
    </source>
</evidence>
<dbReference type="PANTHER" id="PTHR35529:SF2">
    <property type="entry name" value="SPORULATION PROTEIN YTAF-RELATED"/>
    <property type="match status" value="1"/>
</dbReference>
<feature type="transmembrane region" description="Helical" evidence="5">
    <location>
        <begin position="43"/>
        <end position="64"/>
    </location>
</feature>
<evidence type="ECO:0000256" key="1">
    <source>
        <dbReference type="ARBA" id="ARBA00022475"/>
    </source>
</evidence>
<keyword evidence="4 5" id="KW-0472">Membrane</keyword>
<feature type="transmembrane region" description="Helical" evidence="5">
    <location>
        <begin position="6"/>
        <end position="31"/>
    </location>
</feature>
<keyword evidence="2 5" id="KW-0812">Transmembrane</keyword>
<sequence length="217" mass="23159">MKGAFAVMVSFSMLLLAFAVSLDSFGTGLTYGMKEIKIPLKSVIIISICSAITFFAAMGFGHFLERFLSPHAGQVTGGLILLSLGSYFLYQVAKPEKKVSAIPEEKIIVKLEIKSLGIMIQILSKPTIADLDKSGSINGWEAVLLGIALSLDAFGAGIGAAMVDMPPFLTAFTVAAMSSIFVIGGMKLGFSLSRITWMKKLTFLPGILLIIIGLLKM</sequence>
<dbReference type="NCBIfam" id="TIGR02840">
    <property type="entry name" value="spore_YtaF"/>
    <property type="match status" value="1"/>
</dbReference>
<evidence type="ECO:0000256" key="5">
    <source>
        <dbReference type="SAM" id="Phobius"/>
    </source>
</evidence>
<feature type="transmembrane region" description="Helical" evidence="5">
    <location>
        <begin position="197"/>
        <end position="215"/>
    </location>
</feature>
<name>A0ABT8E3Z6_9BACL</name>
<dbReference type="InterPro" id="IPR003810">
    <property type="entry name" value="Mntp/YtaF"/>
</dbReference>
<organism evidence="6 7">
    <name type="scientific">Fictibacillus terranigra</name>
    <dbReference type="NCBI Taxonomy" id="3058424"/>
    <lineage>
        <taxon>Bacteria</taxon>
        <taxon>Bacillati</taxon>
        <taxon>Bacillota</taxon>
        <taxon>Bacilli</taxon>
        <taxon>Bacillales</taxon>
        <taxon>Fictibacillaceae</taxon>
        <taxon>Fictibacillus</taxon>
    </lineage>
</organism>
<dbReference type="InterPro" id="IPR014205">
    <property type="entry name" value="Spore_YtaF"/>
</dbReference>
<feature type="transmembrane region" description="Helical" evidence="5">
    <location>
        <begin position="70"/>
        <end position="90"/>
    </location>
</feature>
<keyword evidence="1" id="KW-1003">Cell membrane</keyword>
<evidence type="ECO:0000313" key="7">
    <source>
        <dbReference type="Proteomes" id="UP001168694"/>
    </source>
</evidence>
<evidence type="ECO:0000256" key="2">
    <source>
        <dbReference type="ARBA" id="ARBA00022692"/>
    </source>
</evidence>
<comment type="caution">
    <text evidence="6">The sequence shown here is derived from an EMBL/GenBank/DDBJ whole genome shotgun (WGS) entry which is preliminary data.</text>
</comment>
<keyword evidence="7" id="KW-1185">Reference proteome</keyword>
<dbReference type="Pfam" id="PF02659">
    <property type="entry name" value="Mntp"/>
    <property type="match status" value="2"/>
</dbReference>
<dbReference type="Proteomes" id="UP001168694">
    <property type="component" value="Unassembled WGS sequence"/>
</dbReference>
<keyword evidence="3 5" id="KW-1133">Transmembrane helix</keyword>
<proteinExistence type="predicted"/>
<reference evidence="6" key="1">
    <citation type="submission" date="2023-06" db="EMBL/GenBank/DDBJ databases">
        <title>Draft Genome Sequences of Representative Paenibacillus Polymyxa, Bacillus cereus, Fictibacillus sp., and Brevibacillus agri Strains Isolated from Amazonian Dark Earth.</title>
        <authorList>
            <person name="Pellegrinetti T.A."/>
            <person name="Cunha I.C.M."/>
            <person name="Chaves M.G."/>
            <person name="Freitas A.S."/>
            <person name="Silva A.V.R."/>
            <person name="Tsai S.M."/>
            <person name="Mendes L.W."/>
        </authorList>
    </citation>
    <scope>NUCLEOTIDE SEQUENCE</scope>
    <source>
        <strain evidence="6">CENA-BCM004</strain>
    </source>
</reference>
<protein>
    <submittedName>
        <fullName evidence="6">Sporulation membrane protein YtaF</fullName>
    </submittedName>
</protein>
<dbReference type="EMBL" id="JAUHLN010000001">
    <property type="protein sequence ID" value="MDN4072637.1"/>
    <property type="molecule type" value="Genomic_DNA"/>
</dbReference>
<evidence type="ECO:0000313" key="6">
    <source>
        <dbReference type="EMBL" id="MDN4072637.1"/>
    </source>
</evidence>
<evidence type="ECO:0000256" key="3">
    <source>
        <dbReference type="ARBA" id="ARBA00022989"/>
    </source>
</evidence>
<accession>A0ABT8E3Z6</accession>
<dbReference type="PANTHER" id="PTHR35529">
    <property type="entry name" value="MANGANESE EFFLUX PUMP MNTP-RELATED"/>
    <property type="match status" value="1"/>
</dbReference>
<gene>
    <name evidence="6" type="primary">ytaF</name>
    <name evidence="6" type="ORF">QYF49_06265</name>
</gene>